<sequence length="343" mass="38412">MTTNGSNPIMMIKLFPFNSIKKATLTIFFCLLSGFAFPQAESAISKQSFSNFKKYYNASKFDSIYGMFSSQAKTSLPFEKTNAFLHSLKSKYGNIESYNFTAYDNAFSVYRTEFEKGQLLINIAVDENNQINGLFVKPYLPETSTVSKRNTTAMHLPFKGEWTVFWGGDTKELNQHAGVEFQKNAFDIIMTNSANKSFKSNGKTNEDYYAFGQQILSPCDGEIVVAVDGIKDNIPGVANPLYIPGNSILLKTKNNEFVFLAHFKQNSIQVKQGDLVKQGQVLGLCGNSGNSSEPHLHFHLQNVDDLLQATGIKCYFEKIDVNGTTKMNYSPIKGDRIIEAKQR</sequence>
<keyword evidence="1" id="KW-0732">Signal</keyword>
<evidence type="ECO:0000313" key="4">
    <source>
        <dbReference type="EMBL" id="TDQ11759.1"/>
    </source>
</evidence>
<gene>
    <name evidence="4" type="ORF">ATK78_0887</name>
</gene>
<evidence type="ECO:0000313" key="5">
    <source>
        <dbReference type="Proteomes" id="UP000295620"/>
    </source>
</evidence>
<dbReference type="EMBL" id="SNYC01000003">
    <property type="protein sequence ID" value="TDQ11759.1"/>
    <property type="molecule type" value="Genomic_DNA"/>
</dbReference>
<feature type="signal peptide" evidence="1">
    <location>
        <begin position="1"/>
        <end position="38"/>
    </location>
</feature>
<name>A0A4R6T129_9SPHI</name>
<keyword evidence="5" id="KW-1185">Reference proteome</keyword>
<dbReference type="PANTHER" id="PTHR21666:SF285">
    <property type="entry name" value="M23 FAMILY METALLOPEPTIDASE"/>
    <property type="match status" value="1"/>
</dbReference>
<dbReference type="InterPro" id="IPR016047">
    <property type="entry name" value="M23ase_b-sheet_dom"/>
</dbReference>
<protein>
    <submittedName>
        <fullName evidence="4">Murein DD-endopeptidase MepM/ murein hydrolase activator NlpD</fullName>
    </submittedName>
</protein>
<dbReference type="InterPro" id="IPR011055">
    <property type="entry name" value="Dup_hybrid_motif"/>
</dbReference>
<dbReference type="GO" id="GO:0004222">
    <property type="term" value="F:metalloendopeptidase activity"/>
    <property type="evidence" value="ECO:0007669"/>
    <property type="project" value="TreeGrafter"/>
</dbReference>
<comment type="caution">
    <text evidence="4">The sequence shown here is derived from an EMBL/GenBank/DDBJ whole genome shotgun (WGS) entry which is preliminary data.</text>
</comment>
<dbReference type="PANTHER" id="PTHR21666">
    <property type="entry name" value="PEPTIDASE-RELATED"/>
    <property type="match status" value="1"/>
</dbReference>
<evidence type="ECO:0000256" key="1">
    <source>
        <dbReference type="SAM" id="SignalP"/>
    </source>
</evidence>
<dbReference type="SUPFAM" id="SSF51261">
    <property type="entry name" value="Duplicated hybrid motif"/>
    <property type="match status" value="1"/>
</dbReference>
<dbReference type="AlphaFoldDB" id="A0A4R6T129"/>
<evidence type="ECO:0000259" key="3">
    <source>
        <dbReference type="Pfam" id="PF13026"/>
    </source>
</evidence>
<dbReference type="Pfam" id="PF13026">
    <property type="entry name" value="DUF3887"/>
    <property type="match status" value="1"/>
</dbReference>
<dbReference type="Gene3D" id="2.70.70.10">
    <property type="entry name" value="Glucose Permease (Domain IIA)"/>
    <property type="match status" value="1"/>
</dbReference>
<dbReference type="CDD" id="cd12797">
    <property type="entry name" value="M23_peptidase"/>
    <property type="match status" value="1"/>
</dbReference>
<dbReference type="InterPro" id="IPR050570">
    <property type="entry name" value="Cell_wall_metabolism_enzyme"/>
</dbReference>
<accession>A0A4R6T129</accession>
<keyword evidence="4" id="KW-0378">Hydrolase</keyword>
<reference evidence="4 5" key="1">
    <citation type="submission" date="2019-03" db="EMBL/GenBank/DDBJ databases">
        <title>Genomic Encyclopedia of Archaeal and Bacterial Type Strains, Phase II (KMG-II): from individual species to whole genera.</title>
        <authorList>
            <person name="Goeker M."/>
        </authorList>
    </citation>
    <scope>NUCLEOTIDE SEQUENCE [LARGE SCALE GENOMIC DNA]</scope>
    <source>
        <strain evidence="4 5">DSM 19035</strain>
    </source>
</reference>
<dbReference type="Gene3D" id="3.10.450.590">
    <property type="match status" value="1"/>
</dbReference>
<evidence type="ECO:0000259" key="2">
    <source>
        <dbReference type="Pfam" id="PF01551"/>
    </source>
</evidence>
<organism evidence="4 5">
    <name type="scientific">Pedobacter metabolipauper</name>
    <dbReference type="NCBI Taxonomy" id="425513"/>
    <lineage>
        <taxon>Bacteria</taxon>
        <taxon>Pseudomonadati</taxon>
        <taxon>Bacteroidota</taxon>
        <taxon>Sphingobacteriia</taxon>
        <taxon>Sphingobacteriales</taxon>
        <taxon>Sphingobacteriaceae</taxon>
        <taxon>Pedobacter</taxon>
    </lineage>
</organism>
<dbReference type="Pfam" id="PF01551">
    <property type="entry name" value="Peptidase_M23"/>
    <property type="match status" value="1"/>
</dbReference>
<feature type="domain" description="M23ase beta-sheet core" evidence="2">
    <location>
        <begin position="212"/>
        <end position="302"/>
    </location>
</feature>
<dbReference type="Proteomes" id="UP000295620">
    <property type="component" value="Unassembled WGS sequence"/>
</dbReference>
<dbReference type="InterPro" id="IPR024981">
    <property type="entry name" value="DUF3887"/>
</dbReference>
<proteinExistence type="predicted"/>
<feature type="chain" id="PRO_5020996109" evidence="1">
    <location>
        <begin position="39"/>
        <end position="343"/>
    </location>
</feature>
<feature type="domain" description="DUF3887" evidence="3">
    <location>
        <begin position="51"/>
        <end position="134"/>
    </location>
</feature>